<dbReference type="Pfam" id="PF11188">
    <property type="entry name" value="DUF2975"/>
    <property type="match status" value="1"/>
</dbReference>
<accession>A0A2S5AAR3</accession>
<evidence type="ECO:0000256" key="1">
    <source>
        <dbReference type="SAM" id="Phobius"/>
    </source>
</evidence>
<keyword evidence="3" id="KW-1185">Reference proteome</keyword>
<keyword evidence="1" id="KW-0472">Membrane</keyword>
<evidence type="ECO:0000313" key="3">
    <source>
        <dbReference type="Proteomes" id="UP000236893"/>
    </source>
</evidence>
<dbReference type="InterPro" id="IPR021354">
    <property type="entry name" value="DUF2975"/>
</dbReference>
<gene>
    <name evidence="2" type="ORF">C3K47_02405</name>
</gene>
<dbReference type="OrthoDB" id="672524at2"/>
<evidence type="ECO:0000313" key="2">
    <source>
        <dbReference type="EMBL" id="POY39369.1"/>
    </source>
</evidence>
<dbReference type="AlphaFoldDB" id="A0A2S5AAR3"/>
<comment type="caution">
    <text evidence="2">The sequence shown here is derived from an EMBL/GenBank/DDBJ whole genome shotgun (WGS) entry which is preliminary data.</text>
</comment>
<sequence>MKLTAKPKTRTEQILSVMHILAWVAFVAFMIEAGAMLFSFIVSCSNPEGAKNLYKGLNYYDLRQMNFWYYTGVVSFKVSIVLMKAFVWILVIKLFSKFNLENPFNMEIVKILEKISYMLFSIWLVGMTSSGYTAWLMKLTGKMYGDWVAGEYIFMAGLIFIISQIFKRGVELQSESDLTI</sequence>
<protein>
    <recommendedName>
        <fullName evidence="4">DUF2975 domain-containing protein</fullName>
    </recommendedName>
</protein>
<reference evidence="2 3" key="1">
    <citation type="submission" date="2018-01" db="EMBL/GenBank/DDBJ databases">
        <authorList>
            <person name="Gaut B.S."/>
            <person name="Morton B.R."/>
            <person name="Clegg M.T."/>
            <person name="Duvall M.R."/>
        </authorList>
    </citation>
    <scope>NUCLEOTIDE SEQUENCE [LARGE SCALE GENOMIC DNA]</scope>
    <source>
        <strain evidence="2 3">HR-AV</strain>
    </source>
</reference>
<feature type="transmembrane region" description="Helical" evidence="1">
    <location>
        <begin position="67"/>
        <end position="95"/>
    </location>
</feature>
<proteinExistence type="predicted"/>
<feature type="transmembrane region" description="Helical" evidence="1">
    <location>
        <begin position="115"/>
        <end position="135"/>
    </location>
</feature>
<organism evidence="2 3">
    <name type="scientific">Solitalea longa</name>
    <dbReference type="NCBI Taxonomy" id="2079460"/>
    <lineage>
        <taxon>Bacteria</taxon>
        <taxon>Pseudomonadati</taxon>
        <taxon>Bacteroidota</taxon>
        <taxon>Sphingobacteriia</taxon>
        <taxon>Sphingobacteriales</taxon>
        <taxon>Sphingobacteriaceae</taxon>
        <taxon>Solitalea</taxon>
    </lineage>
</organism>
<dbReference type="Proteomes" id="UP000236893">
    <property type="component" value="Unassembled WGS sequence"/>
</dbReference>
<dbReference type="EMBL" id="PQVF01000001">
    <property type="protein sequence ID" value="POY39369.1"/>
    <property type="molecule type" value="Genomic_DNA"/>
</dbReference>
<evidence type="ECO:0008006" key="4">
    <source>
        <dbReference type="Google" id="ProtNLM"/>
    </source>
</evidence>
<feature type="transmembrane region" description="Helical" evidence="1">
    <location>
        <begin position="20"/>
        <end position="42"/>
    </location>
</feature>
<keyword evidence="1" id="KW-1133">Transmembrane helix</keyword>
<feature type="transmembrane region" description="Helical" evidence="1">
    <location>
        <begin position="147"/>
        <end position="166"/>
    </location>
</feature>
<dbReference type="RefSeq" id="WP_103787472.1">
    <property type="nucleotide sequence ID" value="NZ_PQVF01000001.1"/>
</dbReference>
<keyword evidence="1" id="KW-0812">Transmembrane</keyword>
<name>A0A2S5AAR3_9SPHI</name>